<dbReference type="PANTHER" id="PTHR37300:SF2">
    <property type="entry name" value="UPF0291 PROTEIN BC_1827"/>
    <property type="match status" value="1"/>
</dbReference>
<dbReference type="RefSeq" id="WP_141189362.1">
    <property type="nucleotide sequence ID" value="NZ_JBHUMR010000008.1"/>
</dbReference>
<dbReference type="Pfam" id="PF05979">
    <property type="entry name" value="DUF896"/>
    <property type="match status" value="1"/>
</dbReference>
<dbReference type="HAMAP" id="MF_01103">
    <property type="entry name" value="UPF0291"/>
    <property type="match status" value="1"/>
</dbReference>
<keyword evidence="1 2" id="KW-0963">Cytoplasm</keyword>
<dbReference type="Proteomes" id="UP001597458">
    <property type="component" value="Unassembled WGS sequence"/>
</dbReference>
<comment type="caution">
    <text evidence="3">The sequence shown here is derived from an EMBL/GenBank/DDBJ whole genome shotgun (WGS) entry which is preliminary data.</text>
</comment>
<dbReference type="Gene3D" id="1.10.287.540">
    <property type="entry name" value="Helix hairpin bin"/>
    <property type="match status" value="1"/>
</dbReference>
<protein>
    <recommendedName>
        <fullName evidence="2">UPF0291 protein ACFSTF_05635</fullName>
    </recommendedName>
</protein>
<accession>A0ABW5PPJ1</accession>
<comment type="similarity">
    <text evidence="2">Belongs to the UPF0291 family.</text>
</comment>
<dbReference type="InterPro" id="IPR009242">
    <property type="entry name" value="DUF896"/>
</dbReference>
<name>A0ABW5PPJ1_9BACI</name>
<dbReference type="SUPFAM" id="SSF158221">
    <property type="entry name" value="YnzC-like"/>
    <property type="match status" value="1"/>
</dbReference>
<evidence type="ECO:0000313" key="4">
    <source>
        <dbReference type="Proteomes" id="UP001597458"/>
    </source>
</evidence>
<proteinExistence type="inferred from homology"/>
<dbReference type="PANTHER" id="PTHR37300">
    <property type="entry name" value="UPF0291 PROTEIN CBO2609/CLC_2481"/>
    <property type="match status" value="1"/>
</dbReference>
<evidence type="ECO:0000256" key="1">
    <source>
        <dbReference type="ARBA" id="ARBA00022490"/>
    </source>
</evidence>
<evidence type="ECO:0000256" key="2">
    <source>
        <dbReference type="HAMAP-Rule" id="MF_01103"/>
    </source>
</evidence>
<sequence>MLAKEKLKRISELSKKSKLEGLTIEEKKEQQALREEYLKAFRKGFRDHLHTIKVVDEEGTDVTPLKLKQSKERRSKN</sequence>
<keyword evidence="4" id="KW-1185">Reference proteome</keyword>
<gene>
    <name evidence="3" type="ORF">ACFSTF_05635</name>
</gene>
<evidence type="ECO:0000313" key="3">
    <source>
        <dbReference type="EMBL" id="MFD2616790.1"/>
    </source>
</evidence>
<reference evidence="4" key="1">
    <citation type="journal article" date="2019" name="Int. J. Syst. Evol. Microbiol.">
        <title>The Global Catalogue of Microorganisms (GCM) 10K type strain sequencing project: providing services to taxonomists for standard genome sequencing and annotation.</title>
        <authorList>
            <consortium name="The Broad Institute Genomics Platform"/>
            <consortium name="The Broad Institute Genome Sequencing Center for Infectious Disease"/>
            <person name="Wu L."/>
            <person name="Ma J."/>
        </authorList>
    </citation>
    <scope>NUCLEOTIDE SEQUENCE [LARGE SCALE GENOMIC DNA]</scope>
    <source>
        <strain evidence="4">TISTR 2241</strain>
    </source>
</reference>
<organism evidence="3 4">
    <name type="scientific">Terrilactibacillus laevilacticus</name>
    <dbReference type="NCBI Taxonomy" id="1380157"/>
    <lineage>
        <taxon>Bacteria</taxon>
        <taxon>Bacillati</taxon>
        <taxon>Bacillota</taxon>
        <taxon>Bacilli</taxon>
        <taxon>Bacillales</taxon>
        <taxon>Bacillaceae</taxon>
        <taxon>Terrilactibacillus</taxon>
    </lineage>
</organism>
<comment type="subcellular location">
    <subcellularLocation>
        <location evidence="2">Cytoplasm</location>
    </subcellularLocation>
</comment>
<dbReference type="EMBL" id="JBHUMR010000008">
    <property type="protein sequence ID" value="MFD2616790.1"/>
    <property type="molecule type" value="Genomic_DNA"/>
</dbReference>